<dbReference type="SUPFAM" id="SSF53335">
    <property type="entry name" value="S-adenosyl-L-methionine-dependent methyltransferases"/>
    <property type="match status" value="1"/>
</dbReference>
<name>A0A2U1PDU0_ARTAN</name>
<dbReference type="CDD" id="cd02440">
    <property type="entry name" value="AdoMet_MTases"/>
    <property type="match status" value="1"/>
</dbReference>
<dbReference type="Gene3D" id="3.40.50.150">
    <property type="entry name" value="Vaccinia Virus protein VP39"/>
    <property type="match status" value="1"/>
</dbReference>
<dbReference type="PANTHER" id="PTHR11579:SF28">
    <property type="entry name" value="PROTEIN-L-ISOASPARTATE O-METHYLTRANSFERASE 1"/>
    <property type="match status" value="1"/>
</dbReference>
<dbReference type="Pfam" id="PF01135">
    <property type="entry name" value="PCMT"/>
    <property type="match status" value="1"/>
</dbReference>
<keyword evidence="4" id="KW-0808">Transferase</keyword>
<dbReference type="EMBL" id="PKPP01001290">
    <property type="protein sequence ID" value="PWA83903.1"/>
    <property type="molecule type" value="Genomic_DNA"/>
</dbReference>
<evidence type="ECO:0000256" key="2">
    <source>
        <dbReference type="ARBA" id="ARBA00011890"/>
    </source>
</evidence>
<reference evidence="8 9" key="1">
    <citation type="journal article" date="2018" name="Mol. Plant">
        <title>The genome of Artemisia annua provides insight into the evolution of Asteraceae family and artemisinin biosynthesis.</title>
        <authorList>
            <person name="Shen Q."/>
            <person name="Zhang L."/>
            <person name="Liao Z."/>
            <person name="Wang S."/>
            <person name="Yan T."/>
            <person name="Shi P."/>
            <person name="Liu M."/>
            <person name="Fu X."/>
            <person name="Pan Q."/>
            <person name="Wang Y."/>
            <person name="Lv Z."/>
            <person name="Lu X."/>
            <person name="Zhang F."/>
            <person name="Jiang W."/>
            <person name="Ma Y."/>
            <person name="Chen M."/>
            <person name="Hao X."/>
            <person name="Li L."/>
            <person name="Tang Y."/>
            <person name="Lv G."/>
            <person name="Zhou Y."/>
            <person name="Sun X."/>
            <person name="Brodelius P.E."/>
            <person name="Rose J.K.C."/>
            <person name="Tang K."/>
        </authorList>
    </citation>
    <scope>NUCLEOTIDE SEQUENCE [LARGE SCALE GENOMIC DNA]</scope>
    <source>
        <strain evidence="9">cv. Huhao1</strain>
        <tissue evidence="8">Leaf</tissue>
    </source>
</reference>
<feature type="transmembrane region" description="Helical" evidence="7">
    <location>
        <begin position="66"/>
        <end position="94"/>
    </location>
</feature>
<evidence type="ECO:0000256" key="4">
    <source>
        <dbReference type="ARBA" id="ARBA00022679"/>
    </source>
</evidence>
<dbReference type="PANTHER" id="PTHR11579">
    <property type="entry name" value="PROTEIN-L-ISOASPARTATE O-METHYLTRANSFERASE"/>
    <property type="match status" value="1"/>
</dbReference>
<evidence type="ECO:0000256" key="6">
    <source>
        <dbReference type="ARBA" id="ARBA00029295"/>
    </source>
</evidence>
<dbReference type="FunFam" id="3.40.50.150:FF:000027">
    <property type="entry name" value="Protein-L-isoaspartate O-methyltransferase"/>
    <property type="match status" value="1"/>
</dbReference>
<keyword evidence="7" id="KW-0812">Transmembrane</keyword>
<dbReference type="AlphaFoldDB" id="A0A2U1PDU0"/>
<protein>
    <recommendedName>
        <fullName evidence="2">protein-L-isoaspartate(D-aspartate) O-methyltransferase</fullName>
        <ecNumber evidence="2">2.1.1.77</ecNumber>
    </recommendedName>
</protein>
<dbReference type="Proteomes" id="UP000245207">
    <property type="component" value="Unassembled WGS sequence"/>
</dbReference>
<gene>
    <name evidence="8" type="ORF">CTI12_AA165040</name>
</gene>
<dbReference type="GO" id="GO:0030091">
    <property type="term" value="P:protein repair"/>
    <property type="evidence" value="ECO:0007669"/>
    <property type="project" value="UniProtKB-ARBA"/>
</dbReference>
<evidence type="ECO:0000256" key="1">
    <source>
        <dbReference type="ARBA" id="ARBA00005369"/>
    </source>
</evidence>
<proteinExistence type="inferred from homology"/>
<comment type="catalytic activity">
    <reaction evidence="6">
        <text>[protein]-L-isoaspartate + S-adenosyl-L-methionine = [protein]-L-isoaspartate alpha-methyl ester + S-adenosyl-L-homocysteine</text>
        <dbReference type="Rhea" id="RHEA:12705"/>
        <dbReference type="Rhea" id="RHEA-COMP:12143"/>
        <dbReference type="Rhea" id="RHEA-COMP:12144"/>
        <dbReference type="ChEBI" id="CHEBI:57856"/>
        <dbReference type="ChEBI" id="CHEBI:59789"/>
        <dbReference type="ChEBI" id="CHEBI:90596"/>
        <dbReference type="ChEBI" id="CHEBI:90598"/>
        <dbReference type="EC" id="2.1.1.77"/>
    </reaction>
</comment>
<dbReference type="OrthoDB" id="73890at2759"/>
<keyword evidence="9" id="KW-1185">Reference proteome</keyword>
<keyword evidence="3" id="KW-0489">Methyltransferase</keyword>
<accession>A0A2U1PDU0</accession>
<dbReference type="NCBIfam" id="TIGR00080">
    <property type="entry name" value="pimt"/>
    <property type="match status" value="1"/>
</dbReference>
<comment type="caution">
    <text evidence="8">The sequence shown here is derived from an EMBL/GenBank/DDBJ whole genome shotgun (WGS) entry which is preliminary data.</text>
</comment>
<dbReference type="GO" id="GO:0005737">
    <property type="term" value="C:cytoplasm"/>
    <property type="evidence" value="ECO:0007669"/>
    <property type="project" value="TreeGrafter"/>
</dbReference>
<dbReference type="STRING" id="35608.A0A2U1PDU0"/>
<dbReference type="GO" id="GO:0004719">
    <property type="term" value="F:protein-L-isoaspartate (D-aspartate) O-methyltransferase activity"/>
    <property type="evidence" value="ECO:0007669"/>
    <property type="project" value="UniProtKB-EC"/>
</dbReference>
<keyword evidence="7" id="KW-0472">Membrane</keyword>
<feature type="transmembrane region" description="Helical" evidence="7">
    <location>
        <begin position="106"/>
        <end position="124"/>
    </location>
</feature>
<organism evidence="8 9">
    <name type="scientific">Artemisia annua</name>
    <name type="common">Sweet wormwood</name>
    <dbReference type="NCBI Taxonomy" id="35608"/>
    <lineage>
        <taxon>Eukaryota</taxon>
        <taxon>Viridiplantae</taxon>
        <taxon>Streptophyta</taxon>
        <taxon>Embryophyta</taxon>
        <taxon>Tracheophyta</taxon>
        <taxon>Spermatophyta</taxon>
        <taxon>Magnoliopsida</taxon>
        <taxon>eudicotyledons</taxon>
        <taxon>Gunneridae</taxon>
        <taxon>Pentapetalae</taxon>
        <taxon>asterids</taxon>
        <taxon>campanulids</taxon>
        <taxon>Asterales</taxon>
        <taxon>Asteraceae</taxon>
        <taxon>Asteroideae</taxon>
        <taxon>Anthemideae</taxon>
        <taxon>Artemisiinae</taxon>
        <taxon>Artemisia</taxon>
    </lineage>
</organism>
<comment type="similarity">
    <text evidence="1">Belongs to the methyltransferase superfamily. L-isoaspartyl/D-aspartyl protein methyltransferase family.</text>
</comment>
<evidence type="ECO:0000256" key="5">
    <source>
        <dbReference type="ARBA" id="ARBA00022691"/>
    </source>
</evidence>
<sequence>MKMMSSSGSVIAYTFRNNIPNLKHPFTCFRIRPPCTTASSSYSFTTSISFTGNSFFRRMEAVIEDAVSPCLLMCGSVQLTQTTLFIVAMCLSYFIWASRLVQVRNYVLAFTLILFYICVQRYWAGNSINKNKGMVEHLQRYGVIQSKKVAEIMEKVDRALFVPDGSPAYEDSPMQIGFNATISAPHMHATCLQLLEKNLQPGMHALDVGSGTGYLTACFALMVGPQGRAIGVEHIPELVAMSLKNVEKSAAAPLLKDGSLALHVGGIYMYDIIDGREGWPEFAPYDAIHVGAAAPEIPQPLIDQLKPGGRLVIPVGNIFQELKVVDKNEDGSVTMRTETSHLTCPDIPFIIFGVLLCINIIWMCIKIVPALNDWTCIEFAASLSLVVVYQVRSKLITADITGTWQEIQAAATALKCKSEFFITWLHPPTPKSRYTTHQWI</sequence>
<evidence type="ECO:0000313" key="8">
    <source>
        <dbReference type="EMBL" id="PWA83903.1"/>
    </source>
</evidence>
<evidence type="ECO:0000313" key="9">
    <source>
        <dbReference type="Proteomes" id="UP000245207"/>
    </source>
</evidence>
<keyword evidence="7" id="KW-1133">Transmembrane helix</keyword>
<dbReference type="GO" id="GO:0032259">
    <property type="term" value="P:methylation"/>
    <property type="evidence" value="ECO:0007669"/>
    <property type="project" value="UniProtKB-KW"/>
</dbReference>
<dbReference type="EC" id="2.1.1.77" evidence="2"/>
<keyword evidence="5" id="KW-0949">S-adenosyl-L-methionine</keyword>
<evidence type="ECO:0000256" key="3">
    <source>
        <dbReference type="ARBA" id="ARBA00022603"/>
    </source>
</evidence>
<dbReference type="InterPro" id="IPR000682">
    <property type="entry name" value="PCMT"/>
</dbReference>
<dbReference type="InterPro" id="IPR029063">
    <property type="entry name" value="SAM-dependent_MTases_sf"/>
</dbReference>
<evidence type="ECO:0000256" key="7">
    <source>
        <dbReference type="SAM" id="Phobius"/>
    </source>
</evidence>